<feature type="domain" description="FHA" evidence="3">
    <location>
        <begin position="473"/>
        <end position="523"/>
    </location>
</feature>
<dbReference type="CDD" id="cd00060">
    <property type="entry name" value="FHA"/>
    <property type="match status" value="1"/>
</dbReference>
<comment type="caution">
    <text evidence="4">The sequence shown here is derived from an EMBL/GenBank/DDBJ whole genome shotgun (WGS) entry which is preliminary data.</text>
</comment>
<keyword evidence="5" id="KW-1185">Reference proteome</keyword>
<keyword evidence="2" id="KW-0472">Membrane</keyword>
<dbReference type="RefSeq" id="WP_166150037.1">
    <property type="nucleotide sequence ID" value="NZ_JAAOIW010000004.1"/>
</dbReference>
<accession>A0ABX0J4Y3</accession>
<feature type="transmembrane region" description="Helical" evidence="2">
    <location>
        <begin position="293"/>
        <end position="313"/>
    </location>
</feature>
<dbReference type="PANTHER" id="PTHR23308">
    <property type="entry name" value="NUCLEAR INHIBITOR OF PROTEIN PHOSPHATASE-1"/>
    <property type="match status" value="1"/>
</dbReference>
<evidence type="ECO:0000313" key="4">
    <source>
        <dbReference type="EMBL" id="NHN30708.1"/>
    </source>
</evidence>
<feature type="transmembrane region" description="Helical" evidence="2">
    <location>
        <begin position="267"/>
        <end position="287"/>
    </location>
</feature>
<evidence type="ECO:0000259" key="3">
    <source>
        <dbReference type="PROSITE" id="PS50006"/>
    </source>
</evidence>
<protein>
    <submittedName>
        <fullName evidence="4">FHA domain-containing protein</fullName>
    </submittedName>
</protein>
<evidence type="ECO:0000313" key="5">
    <source>
        <dbReference type="Proteomes" id="UP001165962"/>
    </source>
</evidence>
<keyword evidence="2" id="KW-1133">Transmembrane helix</keyword>
<dbReference type="Gene3D" id="2.60.200.20">
    <property type="match status" value="1"/>
</dbReference>
<dbReference type="EMBL" id="JAAOIW010000004">
    <property type="protein sequence ID" value="NHN30708.1"/>
    <property type="molecule type" value="Genomic_DNA"/>
</dbReference>
<evidence type="ECO:0000256" key="2">
    <source>
        <dbReference type="SAM" id="Phobius"/>
    </source>
</evidence>
<dbReference type="PROSITE" id="PS50006">
    <property type="entry name" value="FHA_DOMAIN"/>
    <property type="match status" value="1"/>
</dbReference>
<feature type="region of interest" description="Disordered" evidence="1">
    <location>
        <begin position="375"/>
        <end position="419"/>
    </location>
</feature>
<sequence>MNPLLYGLKVDFVRSNGHYMVLSAPDEGLRKEHLATFQVNMLIANKIPHLLALQVEERNDQVYLYYPISDKKMLAHWLRMGNISLKQFYSLLYAIVDTISQSNIYMLQEGCYVLKEDYIYCGEQITDVHLTYLPKEVLPDKSPLAVDLQQLASRLIHKVSELSGSGYQELMSYLMEESFTITGCKQLLQKHRNRLEASAGQQESVLNSRISQAAGSTATIPTPEPLFTAAADTAVKQPEPSLTPPAFSPSWFEEDDQKELAKQGQKLRMPVLLVCFLVLVLIWKLYLDHSSEGWLLICGGLSLLVVDIVYVILQIWKPAAKDSEAVTWADVHQNLSKERQQHPNSAPLLPFFTPQTAKAPLFNGYGPGTEAAAFEESDFESRLDSRSDSRSDPRLESRSESRLDRLGQDTTEAKTPESYYSGLEQRTTLLAPMDATVLLDGSMLQLDKQRAQPYLEVSINGAKNTIHISKSPFVIGREGQGVDYVHKETGTSRIHAEITRENEQTAIKDLGSRNGTFINGEILVPYRMYNLQEGDIVKIISTEFVCKMGLLA</sequence>
<name>A0ABX0J4Y3_9BACL</name>
<keyword evidence="2" id="KW-0812">Transmembrane</keyword>
<feature type="compositionally biased region" description="Basic and acidic residues" evidence="1">
    <location>
        <begin position="379"/>
        <end position="415"/>
    </location>
</feature>
<gene>
    <name evidence="4" type="ORF">G9U52_12780</name>
</gene>
<dbReference type="SUPFAM" id="SSF49879">
    <property type="entry name" value="SMAD/FHA domain"/>
    <property type="match status" value="1"/>
</dbReference>
<dbReference type="SMART" id="SM00240">
    <property type="entry name" value="FHA"/>
    <property type="match status" value="1"/>
</dbReference>
<proteinExistence type="predicted"/>
<dbReference type="Pfam" id="PF19909">
    <property type="entry name" value="DUF6382"/>
    <property type="match status" value="1"/>
</dbReference>
<evidence type="ECO:0000256" key="1">
    <source>
        <dbReference type="SAM" id="MobiDB-lite"/>
    </source>
</evidence>
<dbReference type="InterPro" id="IPR045962">
    <property type="entry name" value="DUF6382"/>
</dbReference>
<dbReference type="InterPro" id="IPR000253">
    <property type="entry name" value="FHA_dom"/>
</dbReference>
<dbReference type="Proteomes" id="UP001165962">
    <property type="component" value="Unassembled WGS sequence"/>
</dbReference>
<organism evidence="4 5">
    <name type="scientific">Paenibacillus agricola</name>
    <dbReference type="NCBI Taxonomy" id="2716264"/>
    <lineage>
        <taxon>Bacteria</taxon>
        <taxon>Bacillati</taxon>
        <taxon>Bacillota</taxon>
        <taxon>Bacilli</taxon>
        <taxon>Bacillales</taxon>
        <taxon>Paenibacillaceae</taxon>
        <taxon>Paenibacillus</taxon>
    </lineage>
</organism>
<dbReference type="Pfam" id="PF00498">
    <property type="entry name" value="FHA"/>
    <property type="match status" value="1"/>
</dbReference>
<reference evidence="4" key="1">
    <citation type="submission" date="2020-03" db="EMBL/GenBank/DDBJ databases">
        <title>Draft sequencing of Paenibacilllus sp. S3N08.</title>
        <authorList>
            <person name="Kim D.-U."/>
        </authorList>
    </citation>
    <scope>NUCLEOTIDE SEQUENCE</scope>
    <source>
        <strain evidence="4">S3N08</strain>
    </source>
</reference>
<dbReference type="InterPro" id="IPR008984">
    <property type="entry name" value="SMAD_FHA_dom_sf"/>
</dbReference>
<dbReference type="InterPro" id="IPR050923">
    <property type="entry name" value="Cell_Proc_Reg/RNA_Proc"/>
</dbReference>